<protein>
    <submittedName>
        <fullName evidence="5">Glycine oxidase</fullName>
    </submittedName>
</protein>
<evidence type="ECO:0000256" key="1">
    <source>
        <dbReference type="ARBA" id="ARBA00004948"/>
    </source>
</evidence>
<keyword evidence="2" id="KW-0784">Thiamine biosynthesis</keyword>
<dbReference type="AlphaFoldDB" id="A0A4R2LHC2"/>
<dbReference type="GO" id="GO:0009228">
    <property type="term" value="P:thiamine biosynthetic process"/>
    <property type="evidence" value="ECO:0007669"/>
    <property type="project" value="UniProtKB-KW"/>
</dbReference>
<keyword evidence="6" id="KW-1185">Reference proteome</keyword>
<dbReference type="InterPro" id="IPR012727">
    <property type="entry name" value="Gly_oxidase_ThiO"/>
</dbReference>
<proteinExistence type="predicted"/>
<reference evidence="5 6" key="1">
    <citation type="submission" date="2019-03" db="EMBL/GenBank/DDBJ databases">
        <title>Genomic Encyclopedia of Type Strains, Phase IV (KMG-IV): sequencing the most valuable type-strain genomes for metagenomic binning, comparative biology and taxonomic classification.</title>
        <authorList>
            <person name="Goeker M."/>
        </authorList>
    </citation>
    <scope>NUCLEOTIDE SEQUENCE [LARGE SCALE GENOMIC DNA]</scope>
    <source>
        <strain evidence="5 6">DSM 25287</strain>
    </source>
</reference>
<dbReference type="GO" id="GO:0050660">
    <property type="term" value="F:flavin adenine dinucleotide binding"/>
    <property type="evidence" value="ECO:0007669"/>
    <property type="project" value="InterPro"/>
</dbReference>
<dbReference type="Gene3D" id="3.30.9.10">
    <property type="entry name" value="D-Amino Acid Oxidase, subunit A, domain 2"/>
    <property type="match status" value="1"/>
</dbReference>
<organism evidence="5 6">
    <name type="scientific">Plasticicumulans lactativorans</name>
    <dbReference type="NCBI Taxonomy" id="1133106"/>
    <lineage>
        <taxon>Bacteria</taxon>
        <taxon>Pseudomonadati</taxon>
        <taxon>Pseudomonadota</taxon>
        <taxon>Gammaproteobacteria</taxon>
        <taxon>Candidatus Competibacteraceae</taxon>
        <taxon>Plasticicumulans</taxon>
    </lineage>
</organism>
<keyword evidence="3" id="KW-0560">Oxidoreductase</keyword>
<feature type="domain" description="FAD dependent oxidoreductase" evidence="4">
    <location>
        <begin position="3"/>
        <end position="343"/>
    </location>
</feature>
<dbReference type="Gene3D" id="3.50.50.60">
    <property type="entry name" value="FAD/NAD(P)-binding domain"/>
    <property type="match status" value="1"/>
</dbReference>
<gene>
    <name evidence="5" type="ORF">EV699_105229</name>
</gene>
<dbReference type="GO" id="GO:0009229">
    <property type="term" value="P:thiamine diphosphate biosynthetic process"/>
    <property type="evidence" value="ECO:0007669"/>
    <property type="project" value="UniProtKB-UniPathway"/>
</dbReference>
<dbReference type="OrthoDB" id="9805337at2"/>
<dbReference type="GO" id="GO:0016491">
    <property type="term" value="F:oxidoreductase activity"/>
    <property type="evidence" value="ECO:0007669"/>
    <property type="project" value="UniProtKB-KW"/>
</dbReference>
<dbReference type="RefSeq" id="WP_132539869.1">
    <property type="nucleotide sequence ID" value="NZ_SLWY01000005.1"/>
</dbReference>
<evidence type="ECO:0000256" key="3">
    <source>
        <dbReference type="ARBA" id="ARBA00023002"/>
    </source>
</evidence>
<accession>A0A4R2LHC2</accession>
<dbReference type="PANTHER" id="PTHR13847:SF289">
    <property type="entry name" value="GLYCINE OXIDASE"/>
    <property type="match status" value="1"/>
</dbReference>
<sequence>MSDCIIVGGGISGLLVARELAGAGLDVTLLERGSTGREASWAGGGILSPLVPWRADPAITRLVGWSQAHYAALSADLAAQTGIDPEWTPSGLLTLGGLDAEMALAWAQDAGQRLEALTPPEALEIEPALAHVGTCALWMPDVAQIRNPRLLRALRHAVEQLGVRVQEDTEVRGIAVHDGRVRGVRTAQGRFEAPTVVVAGGAWTGQLLSGLRHAPAIGPVHGQMILFRAAPGRLRRIVIRDGRYLIPRRDGRVLAGSTVEFTGFDKRPTSAAHDELYDAALALVPALAEATVERHWAGLRPGAPAGVPYIGEHPEVAGLFINAGHYRNGLVLGPASAHLLADLILGRAPIVDPAPYGFAAARA</sequence>
<evidence type="ECO:0000313" key="5">
    <source>
        <dbReference type="EMBL" id="TCO82438.1"/>
    </source>
</evidence>
<comment type="caution">
    <text evidence="5">The sequence shown here is derived from an EMBL/GenBank/DDBJ whole genome shotgun (WGS) entry which is preliminary data.</text>
</comment>
<dbReference type="EMBL" id="SLWY01000005">
    <property type="protein sequence ID" value="TCO82438.1"/>
    <property type="molecule type" value="Genomic_DNA"/>
</dbReference>
<dbReference type="GO" id="GO:0005737">
    <property type="term" value="C:cytoplasm"/>
    <property type="evidence" value="ECO:0007669"/>
    <property type="project" value="TreeGrafter"/>
</dbReference>
<evidence type="ECO:0000259" key="4">
    <source>
        <dbReference type="Pfam" id="PF01266"/>
    </source>
</evidence>
<dbReference type="UniPathway" id="UPA00060"/>
<dbReference type="InterPro" id="IPR036188">
    <property type="entry name" value="FAD/NAD-bd_sf"/>
</dbReference>
<name>A0A4R2LHC2_9GAMM</name>
<dbReference type="Pfam" id="PF01266">
    <property type="entry name" value="DAO"/>
    <property type="match status" value="1"/>
</dbReference>
<comment type="pathway">
    <text evidence="1">Cofactor biosynthesis; thiamine diphosphate biosynthesis.</text>
</comment>
<evidence type="ECO:0000256" key="2">
    <source>
        <dbReference type="ARBA" id="ARBA00022977"/>
    </source>
</evidence>
<dbReference type="SUPFAM" id="SSF51905">
    <property type="entry name" value="FAD/NAD(P)-binding domain"/>
    <property type="match status" value="1"/>
</dbReference>
<dbReference type="PANTHER" id="PTHR13847">
    <property type="entry name" value="SARCOSINE DEHYDROGENASE-RELATED"/>
    <property type="match status" value="1"/>
</dbReference>
<dbReference type="SUPFAM" id="SSF54373">
    <property type="entry name" value="FAD-linked reductases, C-terminal domain"/>
    <property type="match status" value="1"/>
</dbReference>
<dbReference type="Proteomes" id="UP000295765">
    <property type="component" value="Unassembled WGS sequence"/>
</dbReference>
<evidence type="ECO:0000313" key="6">
    <source>
        <dbReference type="Proteomes" id="UP000295765"/>
    </source>
</evidence>
<dbReference type="InterPro" id="IPR006076">
    <property type="entry name" value="FAD-dep_OxRdtase"/>
</dbReference>
<dbReference type="NCBIfam" id="TIGR02352">
    <property type="entry name" value="thiamin_ThiO"/>
    <property type="match status" value="1"/>
</dbReference>